<keyword evidence="3" id="KW-1185">Reference proteome</keyword>
<feature type="region of interest" description="Disordered" evidence="1">
    <location>
        <begin position="91"/>
        <end position="118"/>
    </location>
</feature>
<evidence type="ECO:0000256" key="1">
    <source>
        <dbReference type="SAM" id="MobiDB-lite"/>
    </source>
</evidence>
<organism evidence="2 3">
    <name type="scientific">Dreissena polymorpha</name>
    <name type="common">Zebra mussel</name>
    <name type="synonym">Mytilus polymorpha</name>
    <dbReference type="NCBI Taxonomy" id="45954"/>
    <lineage>
        <taxon>Eukaryota</taxon>
        <taxon>Metazoa</taxon>
        <taxon>Spiralia</taxon>
        <taxon>Lophotrochozoa</taxon>
        <taxon>Mollusca</taxon>
        <taxon>Bivalvia</taxon>
        <taxon>Autobranchia</taxon>
        <taxon>Heteroconchia</taxon>
        <taxon>Euheterodonta</taxon>
        <taxon>Imparidentia</taxon>
        <taxon>Neoheterodontei</taxon>
        <taxon>Myida</taxon>
        <taxon>Dreissenoidea</taxon>
        <taxon>Dreissenidae</taxon>
        <taxon>Dreissena</taxon>
    </lineage>
</organism>
<dbReference type="AlphaFoldDB" id="A0A9D4J5Q8"/>
<accession>A0A9D4J5Q8</accession>
<dbReference type="EMBL" id="JAIWYP010000007">
    <property type="protein sequence ID" value="KAH3796984.1"/>
    <property type="molecule type" value="Genomic_DNA"/>
</dbReference>
<reference evidence="2" key="1">
    <citation type="journal article" date="2019" name="bioRxiv">
        <title>The Genome of the Zebra Mussel, Dreissena polymorpha: A Resource for Invasive Species Research.</title>
        <authorList>
            <person name="McCartney M.A."/>
            <person name="Auch B."/>
            <person name="Kono T."/>
            <person name="Mallez S."/>
            <person name="Zhang Y."/>
            <person name="Obille A."/>
            <person name="Becker A."/>
            <person name="Abrahante J.E."/>
            <person name="Garbe J."/>
            <person name="Badalamenti J.P."/>
            <person name="Herman A."/>
            <person name="Mangelson H."/>
            <person name="Liachko I."/>
            <person name="Sullivan S."/>
            <person name="Sone E.D."/>
            <person name="Koren S."/>
            <person name="Silverstein K.A.T."/>
            <person name="Beckman K.B."/>
            <person name="Gohl D.M."/>
        </authorList>
    </citation>
    <scope>NUCLEOTIDE SEQUENCE</scope>
    <source>
        <strain evidence="2">Duluth1</strain>
        <tissue evidence="2">Whole animal</tissue>
    </source>
</reference>
<sequence length="118" mass="13456">MTKIVHRKLIKTDYFYNTLYNNRHLWKILKQKVDRNGPLRVEYLDRSCCRDLDLSCWRYLNRSGGTWISAYGGTLTAYGVGTCTAATGETLTARGPGKQPVQGPRPDLGGWRDLESSW</sequence>
<gene>
    <name evidence="2" type="ORF">DPMN_150560</name>
</gene>
<proteinExistence type="predicted"/>
<protein>
    <submittedName>
        <fullName evidence="2">Uncharacterized protein</fullName>
    </submittedName>
</protein>
<reference evidence="2" key="2">
    <citation type="submission" date="2020-11" db="EMBL/GenBank/DDBJ databases">
        <authorList>
            <person name="McCartney M.A."/>
            <person name="Auch B."/>
            <person name="Kono T."/>
            <person name="Mallez S."/>
            <person name="Becker A."/>
            <person name="Gohl D.M."/>
            <person name="Silverstein K.A.T."/>
            <person name="Koren S."/>
            <person name="Bechman K.B."/>
            <person name="Herman A."/>
            <person name="Abrahante J.E."/>
            <person name="Garbe J."/>
        </authorList>
    </citation>
    <scope>NUCLEOTIDE SEQUENCE</scope>
    <source>
        <strain evidence="2">Duluth1</strain>
        <tissue evidence="2">Whole animal</tissue>
    </source>
</reference>
<name>A0A9D4J5Q8_DREPO</name>
<evidence type="ECO:0000313" key="2">
    <source>
        <dbReference type="EMBL" id="KAH3796984.1"/>
    </source>
</evidence>
<evidence type="ECO:0000313" key="3">
    <source>
        <dbReference type="Proteomes" id="UP000828390"/>
    </source>
</evidence>
<comment type="caution">
    <text evidence="2">The sequence shown here is derived from an EMBL/GenBank/DDBJ whole genome shotgun (WGS) entry which is preliminary data.</text>
</comment>
<dbReference type="Proteomes" id="UP000828390">
    <property type="component" value="Unassembled WGS sequence"/>
</dbReference>